<evidence type="ECO:0008006" key="7">
    <source>
        <dbReference type="Google" id="ProtNLM"/>
    </source>
</evidence>
<comment type="similarity">
    <text evidence="1">Belongs to the ATP-dependent AMP-binding enzyme family.</text>
</comment>
<evidence type="ECO:0000259" key="4">
    <source>
        <dbReference type="Pfam" id="PF13193"/>
    </source>
</evidence>
<evidence type="ECO:0000313" key="5">
    <source>
        <dbReference type="EMBL" id="AWI10389.1"/>
    </source>
</evidence>
<name>A0A2U8E623_9BACT</name>
<evidence type="ECO:0000256" key="1">
    <source>
        <dbReference type="ARBA" id="ARBA00006432"/>
    </source>
</evidence>
<accession>A0A2U8E623</accession>
<dbReference type="InterPro" id="IPR000873">
    <property type="entry name" value="AMP-dep_synth/lig_dom"/>
</dbReference>
<dbReference type="Gene3D" id="3.40.50.12780">
    <property type="entry name" value="N-terminal domain of ligase-like"/>
    <property type="match status" value="1"/>
</dbReference>
<feature type="domain" description="AMP-dependent synthetase/ligase" evidence="3">
    <location>
        <begin position="41"/>
        <end position="258"/>
    </location>
</feature>
<evidence type="ECO:0000256" key="2">
    <source>
        <dbReference type="ARBA" id="ARBA00022598"/>
    </source>
</evidence>
<dbReference type="Pfam" id="PF00501">
    <property type="entry name" value="AMP-binding"/>
    <property type="match status" value="1"/>
</dbReference>
<sequence>MDASGGGNGLCREARRVCFLCDPKWGAHEAAQFEQFGKIAEKLEPPEHGWLCLPTGGTSGELKFARHDERTLAAAVSGFCKHFGMARVNAVDVLPAHHVSSFMSRVRCAATGGEHLPWAWKEIDQGSYPREAELPGGWVVSLVPTQLQRLLVAGERALFWLHQFRCIFVGGGPVWPQLVQDAAHAKLPVVLSYGMTETGAMVTAQGASDFLETSDRSSGRAMPHVNVEIVDAGTGREMARGQTGLVQISGESLFRGYFPDAREGKIFRTEDLAHWDARGCLNIVGRRDAVIITGGKKVMPVEVMEVLRTSGVFTDVAVIGVPDSKWGQRVVACYPARSIAKLDMRRVESALHSLAKYKWPKSYVPVADWPRNAQGKLNRAALVEAVLGKVAGSE</sequence>
<dbReference type="SUPFAM" id="SSF56801">
    <property type="entry name" value="Acetyl-CoA synthetase-like"/>
    <property type="match status" value="1"/>
</dbReference>
<reference evidence="5 6" key="1">
    <citation type="journal article" date="2018" name="Syst. Appl. Microbiol.">
        <title>Ereboglobus luteus gen. nov. sp. nov. from cockroach guts, and new insights into the oxygen relationship of the genera Opitutus and Didymococcus (Verrucomicrobia: Opitutaceae).</title>
        <authorList>
            <person name="Tegtmeier D."/>
            <person name="Belitz A."/>
            <person name="Radek R."/>
            <person name="Heimerl T."/>
            <person name="Brune A."/>
        </authorList>
    </citation>
    <scope>NUCLEOTIDE SEQUENCE [LARGE SCALE GENOMIC DNA]</scope>
    <source>
        <strain evidence="5 6">Ho45</strain>
    </source>
</reference>
<dbReference type="Gene3D" id="3.30.300.30">
    <property type="match status" value="1"/>
</dbReference>
<feature type="domain" description="AMP-binding enzyme C-terminal" evidence="4">
    <location>
        <begin position="307"/>
        <end position="376"/>
    </location>
</feature>
<dbReference type="KEGG" id="elut:CKA38_14990"/>
<dbReference type="PANTHER" id="PTHR43201:SF5">
    <property type="entry name" value="MEDIUM-CHAIN ACYL-COA LIGASE ACSF2, MITOCHONDRIAL"/>
    <property type="match status" value="1"/>
</dbReference>
<dbReference type="EMBL" id="CP023004">
    <property type="protein sequence ID" value="AWI10389.1"/>
    <property type="molecule type" value="Genomic_DNA"/>
</dbReference>
<keyword evidence="2" id="KW-0436">Ligase</keyword>
<evidence type="ECO:0000259" key="3">
    <source>
        <dbReference type="Pfam" id="PF00501"/>
    </source>
</evidence>
<keyword evidence="6" id="KW-1185">Reference proteome</keyword>
<dbReference type="InterPro" id="IPR025110">
    <property type="entry name" value="AMP-bd_C"/>
</dbReference>
<dbReference type="InterPro" id="IPR045851">
    <property type="entry name" value="AMP-bd_C_sf"/>
</dbReference>
<dbReference type="InterPro" id="IPR042099">
    <property type="entry name" value="ANL_N_sf"/>
</dbReference>
<dbReference type="Pfam" id="PF13193">
    <property type="entry name" value="AMP-binding_C"/>
    <property type="match status" value="1"/>
</dbReference>
<dbReference type="Proteomes" id="UP000244896">
    <property type="component" value="Chromosome"/>
</dbReference>
<dbReference type="GO" id="GO:0031956">
    <property type="term" value="F:medium-chain fatty acid-CoA ligase activity"/>
    <property type="evidence" value="ECO:0007669"/>
    <property type="project" value="TreeGrafter"/>
</dbReference>
<protein>
    <recommendedName>
        <fullName evidence="7">AMP-dependent synthetase/ligase domain-containing protein</fullName>
    </recommendedName>
</protein>
<organism evidence="5 6">
    <name type="scientific">Ereboglobus luteus</name>
    <dbReference type="NCBI Taxonomy" id="1796921"/>
    <lineage>
        <taxon>Bacteria</taxon>
        <taxon>Pseudomonadati</taxon>
        <taxon>Verrucomicrobiota</taxon>
        <taxon>Opitutia</taxon>
        <taxon>Opitutales</taxon>
        <taxon>Opitutaceae</taxon>
        <taxon>Ereboglobus</taxon>
    </lineage>
</organism>
<proteinExistence type="inferred from homology"/>
<dbReference type="AlphaFoldDB" id="A0A2U8E623"/>
<dbReference type="PANTHER" id="PTHR43201">
    <property type="entry name" value="ACYL-COA SYNTHETASE"/>
    <property type="match status" value="1"/>
</dbReference>
<evidence type="ECO:0000313" key="6">
    <source>
        <dbReference type="Proteomes" id="UP000244896"/>
    </source>
</evidence>
<gene>
    <name evidence="5" type="ORF">CKA38_14990</name>
</gene>
<dbReference type="GO" id="GO:0006631">
    <property type="term" value="P:fatty acid metabolic process"/>
    <property type="evidence" value="ECO:0007669"/>
    <property type="project" value="TreeGrafter"/>
</dbReference>